<comment type="similarity">
    <text evidence="1">Belongs to the protein-tyrosine phosphatase family. Non-receptor class subfamily.</text>
</comment>
<dbReference type="SUPFAM" id="SSF52799">
    <property type="entry name" value="(Phosphotyrosine protein) phosphatases II"/>
    <property type="match status" value="1"/>
</dbReference>
<dbReference type="GeneID" id="6758486"/>
<dbReference type="PANTHER" id="PTHR46588:SF1">
    <property type="entry name" value="SERINE_THREONINE_TYROSINE-INTERACTING PROTEIN"/>
    <property type="match status" value="1"/>
</dbReference>
<dbReference type="InterPro" id="IPR029021">
    <property type="entry name" value="Prot-tyrosine_phosphatase-like"/>
</dbReference>
<dbReference type="Proteomes" id="UP000009022">
    <property type="component" value="Unassembled WGS sequence"/>
</dbReference>
<dbReference type="PROSITE" id="PS50056">
    <property type="entry name" value="TYR_PHOSPHATASE_2"/>
    <property type="match status" value="1"/>
</dbReference>
<dbReference type="GO" id="GO:0005737">
    <property type="term" value="C:cytoplasm"/>
    <property type="evidence" value="ECO:0000318"/>
    <property type="project" value="GO_Central"/>
</dbReference>
<dbReference type="CDD" id="cd14522">
    <property type="entry name" value="DSP_STYX"/>
    <property type="match status" value="1"/>
</dbReference>
<gene>
    <name evidence="4" type="ORF">TRIADDRAFT_32133</name>
</gene>
<dbReference type="FunCoup" id="B3SAJ6">
    <property type="interactions" value="549"/>
</dbReference>
<dbReference type="OMA" id="EWRYEMR"/>
<dbReference type="FunFam" id="3.90.190.10:FF:000036">
    <property type="entry name" value="Serine/threonine/tyrosine-interacting protein a"/>
    <property type="match status" value="1"/>
</dbReference>
<evidence type="ECO:0000313" key="4">
    <source>
        <dbReference type="EMBL" id="EDV20323.1"/>
    </source>
</evidence>
<dbReference type="InParanoid" id="B3SAJ6"/>
<dbReference type="AlphaFoldDB" id="B3SAJ6"/>
<dbReference type="KEGG" id="tad:TRIADDRAFT_32133"/>
<feature type="non-terminal residue" evidence="4">
    <location>
        <position position="1"/>
    </location>
</feature>
<evidence type="ECO:0000313" key="5">
    <source>
        <dbReference type="Proteomes" id="UP000009022"/>
    </source>
</evidence>
<feature type="domain" description="Tyrosine-protein phosphatase" evidence="2">
    <location>
        <begin position="8"/>
        <end position="156"/>
    </location>
</feature>
<sequence>WRYLYRREMQEILPGLYLGPYSAAASSKLEVLLQNGITHILCIRQSLEARFVRPCFPDRFSYLILEVADTAEENIIQHFPKVKAFIDDCLQNNGKCLIHDNAGISRSAAFMIAYVMERYNLEFNDAFKLVQKRRFCIGPNDGFIRQLKVPATNLMPRKCL</sequence>
<dbReference type="CTD" id="6758486"/>
<dbReference type="eggNOG" id="KOG1716">
    <property type="taxonomic scope" value="Eukaryota"/>
</dbReference>
<dbReference type="STRING" id="10228.B3SAJ6"/>
<name>B3SAJ6_TRIAD</name>
<dbReference type="InterPro" id="IPR020422">
    <property type="entry name" value="TYR_PHOSPHATASE_DUAL_dom"/>
</dbReference>
<keyword evidence="5" id="KW-1185">Reference proteome</keyword>
<dbReference type="InterPro" id="IPR000387">
    <property type="entry name" value="Tyr_Pase_dom"/>
</dbReference>
<protein>
    <recommendedName>
        <fullName evidence="6">Tyrosine-protein phosphatase domain-containing protein</fullName>
    </recommendedName>
</protein>
<dbReference type="Gene3D" id="3.90.190.10">
    <property type="entry name" value="Protein tyrosine phosphatase superfamily"/>
    <property type="match status" value="1"/>
</dbReference>
<dbReference type="GO" id="GO:0062026">
    <property type="term" value="P:negative regulation of SCF-dependent proteasomal ubiquitin-dependent catabolic process"/>
    <property type="evidence" value="ECO:0000318"/>
    <property type="project" value="GO_Central"/>
</dbReference>
<feature type="domain" description="Tyrosine specific protein phosphatases" evidence="3">
    <location>
        <begin position="76"/>
        <end position="134"/>
    </location>
</feature>
<dbReference type="HOGENOM" id="CLU_027074_7_2_1"/>
<proteinExistence type="inferred from homology"/>
<reference evidence="4 5" key="1">
    <citation type="journal article" date="2008" name="Nature">
        <title>The Trichoplax genome and the nature of placozoans.</title>
        <authorList>
            <person name="Srivastava M."/>
            <person name="Begovic E."/>
            <person name="Chapman J."/>
            <person name="Putnam N.H."/>
            <person name="Hellsten U."/>
            <person name="Kawashima T."/>
            <person name="Kuo A."/>
            <person name="Mitros T."/>
            <person name="Salamov A."/>
            <person name="Carpenter M.L."/>
            <person name="Signorovitch A.Y."/>
            <person name="Moreno M.A."/>
            <person name="Kamm K."/>
            <person name="Grimwood J."/>
            <person name="Schmutz J."/>
            <person name="Shapiro H."/>
            <person name="Grigoriev I.V."/>
            <person name="Buss L.W."/>
            <person name="Schierwater B."/>
            <person name="Dellaporta S.L."/>
            <person name="Rokhsar D.S."/>
        </authorList>
    </citation>
    <scope>NUCLEOTIDE SEQUENCE [LARGE SCALE GENOMIC DNA]</scope>
    <source>
        <strain evidence="4 5">Grell-BS-1999</strain>
    </source>
</reference>
<evidence type="ECO:0000259" key="3">
    <source>
        <dbReference type="PROSITE" id="PS50056"/>
    </source>
</evidence>
<dbReference type="GO" id="GO:0005654">
    <property type="term" value="C:nucleoplasm"/>
    <property type="evidence" value="ECO:0000318"/>
    <property type="project" value="GO_Central"/>
</dbReference>
<dbReference type="PROSITE" id="PS50054">
    <property type="entry name" value="TYR_PHOSPHATASE_DUAL"/>
    <property type="match status" value="1"/>
</dbReference>
<dbReference type="InterPro" id="IPR052449">
    <property type="entry name" value="STYX-Interacting_Phosphatase"/>
</dbReference>
<dbReference type="OrthoDB" id="426001at2759"/>
<evidence type="ECO:0000259" key="2">
    <source>
        <dbReference type="PROSITE" id="PS50054"/>
    </source>
</evidence>
<dbReference type="RefSeq" id="XP_002117273.1">
    <property type="nucleotide sequence ID" value="XM_002117237.1"/>
</dbReference>
<dbReference type="EMBL" id="DS985261">
    <property type="protein sequence ID" value="EDV20323.1"/>
    <property type="molecule type" value="Genomic_DNA"/>
</dbReference>
<evidence type="ECO:0000256" key="1">
    <source>
        <dbReference type="ARBA" id="ARBA00009649"/>
    </source>
</evidence>
<dbReference type="GO" id="GO:0070372">
    <property type="term" value="P:regulation of ERK1 and ERK2 cascade"/>
    <property type="evidence" value="ECO:0000318"/>
    <property type="project" value="GO_Central"/>
</dbReference>
<dbReference type="SMART" id="SM00195">
    <property type="entry name" value="DSPc"/>
    <property type="match status" value="1"/>
</dbReference>
<organism evidence="4 5">
    <name type="scientific">Trichoplax adhaerens</name>
    <name type="common">Trichoplax reptans</name>
    <dbReference type="NCBI Taxonomy" id="10228"/>
    <lineage>
        <taxon>Eukaryota</taxon>
        <taxon>Metazoa</taxon>
        <taxon>Placozoa</taxon>
        <taxon>Uniplacotomia</taxon>
        <taxon>Trichoplacea</taxon>
        <taxon>Trichoplacidae</taxon>
        <taxon>Trichoplax</taxon>
    </lineage>
</organism>
<dbReference type="InterPro" id="IPR000340">
    <property type="entry name" value="Dual-sp_phosphatase_cat-dom"/>
</dbReference>
<accession>B3SAJ6</accession>
<dbReference type="PhylomeDB" id="B3SAJ6"/>
<dbReference type="PANTHER" id="PTHR46588">
    <property type="entry name" value="SERINE/THREONINE/TYROSINE-INTERACTING PROTEIN"/>
    <property type="match status" value="1"/>
</dbReference>
<dbReference type="Pfam" id="PF00782">
    <property type="entry name" value="DSPc"/>
    <property type="match status" value="1"/>
</dbReference>
<evidence type="ECO:0008006" key="6">
    <source>
        <dbReference type="Google" id="ProtNLM"/>
    </source>
</evidence>